<dbReference type="EC" id="1.1.1.17" evidence="2"/>
<comment type="similarity">
    <text evidence="1">Belongs to the mannitol dehydrogenase family.</text>
</comment>
<dbReference type="Proteomes" id="UP000662814">
    <property type="component" value="Chromosome"/>
</dbReference>
<dbReference type="InterPro" id="IPR013118">
    <property type="entry name" value="Mannitol_DH_C"/>
</dbReference>
<evidence type="ECO:0000256" key="5">
    <source>
        <dbReference type="ARBA" id="ARBA00023027"/>
    </source>
</evidence>
<dbReference type="Gene3D" id="1.10.1040.10">
    <property type="entry name" value="N-(1-d-carboxylethyl)-l-norvaline Dehydrogenase, domain 2"/>
    <property type="match status" value="1"/>
</dbReference>
<reference evidence="9 10" key="1">
    <citation type="submission" date="2020-12" db="EMBL/GenBank/DDBJ databases">
        <title>Microbacterium sp. HY060.</title>
        <authorList>
            <person name="Zhou J."/>
        </authorList>
    </citation>
    <scope>NUCLEOTIDE SEQUENCE [LARGE SCALE GENOMIC DNA]</scope>
    <source>
        <strain evidence="9 10">HY60</strain>
    </source>
</reference>
<dbReference type="InterPro" id="IPR050988">
    <property type="entry name" value="Mannitol_DH/Oxidoreductase"/>
</dbReference>
<dbReference type="Pfam" id="PF08125">
    <property type="entry name" value="Mannitol_dh_C"/>
    <property type="match status" value="1"/>
</dbReference>
<name>A0ABX6YL35_9MICO</name>
<organism evidence="9 10">
    <name type="scientific">Paramicrobacterium chengjingii</name>
    <dbReference type="NCBI Taxonomy" id="2769067"/>
    <lineage>
        <taxon>Bacteria</taxon>
        <taxon>Bacillati</taxon>
        <taxon>Actinomycetota</taxon>
        <taxon>Actinomycetes</taxon>
        <taxon>Micrococcales</taxon>
        <taxon>Microbacteriaceae</taxon>
        <taxon>Paramicrobacterium</taxon>
    </lineage>
</organism>
<dbReference type="SUPFAM" id="SSF48179">
    <property type="entry name" value="6-phosphogluconate dehydrogenase C-terminal domain-like"/>
    <property type="match status" value="1"/>
</dbReference>
<keyword evidence="4" id="KW-0560">Oxidoreductase</keyword>
<dbReference type="InterPro" id="IPR036291">
    <property type="entry name" value="NAD(P)-bd_dom_sf"/>
</dbReference>
<comment type="catalytic activity">
    <reaction evidence="6">
        <text>D-mannitol 1-phosphate + NAD(+) = beta-D-fructose 6-phosphate + NADH + H(+)</text>
        <dbReference type="Rhea" id="RHEA:19661"/>
        <dbReference type="ChEBI" id="CHEBI:15378"/>
        <dbReference type="ChEBI" id="CHEBI:57540"/>
        <dbReference type="ChEBI" id="CHEBI:57634"/>
        <dbReference type="ChEBI" id="CHEBI:57945"/>
        <dbReference type="ChEBI" id="CHEBI:61381"/>
        <dbReference type="EC" id="1.1.1.17"/>
    </reaction>
</comment>
<evidence type="ECO:0000256" key="2">
    <source>
        <dbReference type="ARBA" id="ARBA00012939"/>
    </source>
</evidence>
<dbReference type="EMBL" id="CP061169">
    <property type="protein sequence ID" value="QPZ39493.1"/>
    <property type="molecule type" value="Genomic_DNA"/>
</dbReference>
<dbReference type="PANTHER" id="PTHR43362:SF1">
    <property type="entry name" value="MANNITOL DEHYDROGENASE 2-RELATED"/>
    <property type="match status" value="1"/>
</dbReference>
<dbReference type="Pfam" id="PF01232">
    <property type="entry name" value="Mannitol_dh"/>
    <property type="match status" value="1"/>
</dbReference>
<evidence type="ECO:0000259" key="7">
    <source>
        <dbReference type="Pfam" id="PF01232"/>
    </source>
</evidence>
<dbReference type="InterPro" id="IPR013131">
    <property type="entry name" value="Mannitol_DH_N"/>
</dbReference>
<evidence type="ECO:0000313" key="9">
    <source>
        <dbReference type="EMBL" id="QPZ39493.1"/>
    </source>
</evidence>
<dbReference type="Gene3D" id="3.40.50.720">
    <property type="entry name" value="NAD(P)-binding Rossmann-like Domain"/>
    <property type="match status" value="1"/>
</dbReference>
<evidence type="ECO:0000256" key="4">
    <source>
        <dbReference type="ARBA" id="ARBA00023002"/>
    </source>
</evidence>
<evidence type="ECO:0000256" key="3">
    <source>
        <dbReference type="ARBA" id="ARBA00016219"/>
    </source>
</evidence>
<protein>
    <recommendedName>
        <fullName evidence="3">Mannitol-1-phosphate 5-dehydrogenase</fullName>
        <ecNumber evidence="2">1.1.1.17</ecNumber>
    </recommendedName>
</protein>
<dbReference type="InterPro" id="IPR023027">
    <property type="entry name" value="Mannitol_DH_CS"/>
</dbReference>
<dbReference type="InterPro" id="IPR013328">
    <property type="entry name" value="6PGD_dom2"/>
</dbReference>
<keyword evidence="10" id="KW-1185">Reference proteome</keyword>
<evidence type="ECO:0000256" key="6">
    <source>
        <dbReference type="ARBA" id="ARBA00048615"/>
    </source>
</evidence>
<evidence type="ECO:0000313" key="10">
    <source>
        <dbReference type="Proteomes" id="UP000662814"/>
    </source>
</evidence>
<evidence type="ECO:0000259" key="8">
    <source>
        <dbReference type="Pfam" id="PF08125"/>
    </source>
</evidence>
<dbReference type="InterPro" id="IPR008927">
    <property type="entry name" value="6-PGluconate_DH-like_C_sf"/>
</dbReference>
<feature type="domain" description="Mannitol dehydrogenase C-terminal" evidence="8">
    <location>
        <begin position="276"/>
        <end position="451"/>
    </location>
</feature>
<dbReference type="PRINTS" id="PR00084">
    <property type="entry name" value="MTLDHDRGNASE"/>
</dbReference>
<accession>A0ABX6YL35</accession>
<dbReference type="PROSITE" id="PS00974">
    <property type="entry name" value="MANNITOL_DHGENASE"/>
    <property type="match status" value="1"/>
</dbReference>
<evidence type="ECO:0000256" key="1">
    <source>
        <dbReference type="ARBA" id="ARBA00006541"/>
    </source>
</evidence>
<dbReference type="InterPro" id="IPR000669">
    <property type="entry name" value="Mannitol_DH"/>
</dbReference>
<feature type="domain" description="Mannitol dehydrogenase N-terminal" evidence="7">
    <location>
        <begin position="22"/>
        <end position="267"/>
    </location>
</feature>
<gene>
    <name evidence="9" type="ORF">HCR76_05395</name>
</gene>
<dbReference type="SUPFAM" id="SSF51735">
    <property type="entry name" value="NAD(P)-binding Rossmann-fold domains"/>
    <property type="match status" value="1"/>
</dbReference>
<dbReference type="PANTHER" id="PTHR43362">
    <property type="entry name" value="MANNITOL DEHYDROGENASE DSF1-RELATED"/>
    <property type="match status" value="1"/>
</dbReference>
<keyword evidence="5" id="KW-0520">NAD</keyword>
<sequence>MTASTPLTREAAFGAEFAAPPRIVHIGLGAFHRAHQAWYTARAADASQWGIAAFTGRSPRAAEELTAQGGVYTLIERAADGDSAEVMPSIVEAHDGANLDRLRELLAAPKTAIVTLTVTETAYRVGADGSPNLDDPAVTRDIDALRSGGDPESVLGRLVSGLAARKAADAGGIAVVSCDNIPDNGALVRAGTLGLAEHVDATLHAWIAAHVSFVSTSVDRITPRTTDADRQTAEQLTGWRDACPVVTEPFSDWVLSGEFPAGRPAWETAGARFVDDIEPFERRKLWLLNGAHSLLAYTGLLRGHRTVADAMADSECRAWVRELWDEDVRHLPASLDLDSYRAQLEERFDNARIAHHLAQIGLEGSTKLGVRVAPVITAERAAGRSGAASIRAIAAWVALQLDGLDIHDANAADIVRARRSPDPVRALLAVVDGDLARNDDVVAAVTRAKEHVHSVSTHAAV</sequence>
<proteinExistence type="inferred from homology"/>
<dbReference type="RefSeq" id="WP_166988929.1">
    <property type="nucleotide sequence ID" value="NZ_CP061169.1"/>
</dbReference>